<dbReference type="OrthoDB" id="2561459at2759"/>
<dbReference type="Proteomes" id="UP000092583">
    <property type="component" value="Unassembled WGS sequence"/>
</dbReference>
<evidence type="ECO:0000313" key="4">
    <source>
        <dbReference type="Proteomes" id="UP000092583"/>
    </source>
</evidence>
<feature type="signal peptide" evidence="2">
    <location>
        <begin position="1"/>
        <end position="20"/>
    </location>
</feature>
<dbReference type="EMBL" id="KI669466">
    <property type="protein sequence ID" value="OCF55503.1"/>
    <property type="molecule type" value="Genomic_DNA"/>
</dbReference>
<evidence type="ECO:0000313" key="3">
    <source>
        <dbReference type="EMBL" id="OCF55503.1"/>
    </source>
</evidence>
<feature type="chain" id="PRO_5008628744" evidence="2">
    <location>
        <begin position="21"/>
        <end position="191"/>
    </location>
</feature>
<keyword evidence="2" id="KW-0732">Signal</keyword>
<sequence>MRASVITALLLSIATTSTIAAPSPVALKTDSVDKKVASYDTPKNFHQDCDKHNVQCNAMNKDVYGSANQGSGAVGKQIGHVANTGSQIAAIEGQNDLSKTLASDGRVIQHDLQGRDHGHSEMNEGIKKTSSEVYPDRLLVEGGKFMATQGEAAEVAGKGLNTVGKEANGEAKTASKGRKDHGDSVVNAVVS</sequence>
<proteinExistence type="predicted"/>
<organism evidence="3 4">
    <name type="scientific">Kwoniella mangroviensis CBS 10435</name>
    <dbReference type="NCBI Taxonomy" id="1331196"/>
    <lineage>
        <taxon>Eukaryota</taxon>
        <taxon>Fungi</taxon>
        <taxon>Dikarya</taxon>
        <taxon>Basidiomycota</taxon>
        <taxon>Agaricomycotina</taxon>
        <taxon>Tremellomycetes</taxon>
        <taxon>Tremellales</taxon>
        <taxon>Cryptococcaceae</taxon>
        <taxon>Kwoniella</taxon>
    </lineage>
</organism>
<feature type="region of interest" description="Disordered" evidence="1">
    <location>
        <begin position="166"/>
        <end position="191"/>
    </location>
</feature>
<evidence type="ECO:0000256" key="1">
    <source>
        <dbReference type="SAM" id="MobiDB-lite"/>
    </source>
</evidence>
<reference evidence="4" key="2">
    <citation type="submission" date="2013-12" db="EMBL/GenBank/DDBJ databases">
        <title>Evolution of pathogenesis and genome organization in the Tremellales.</title>
        <authorList>
            <person name="Cuomo C."/>
            <person name="Litvintseva A."/>
            <person name="Heitman J."/>
            <person name="Chen Y."/>
            <person name="Sun S."/>
            <person name="Springer D."/>
            <person name="Dromer F."/>
            <person name="Young S."/>
            <person name="Zeng Q."/>
            <person name="Chapman S."/>
            <person name="Gujja S."/>
            <person name="Saif S."/>
            <person name="Birren B."/>
        </authorList>
    </citation>
    <scope>NUCLEOTIDE SEQUENCE [LARGE SCALE GENOMIC DNA]</scope>
    <source>
        <strain evidence="4">CBS 10435</strain>
    </source>
</reference>
<name>A0A1B9IJ53_9TREE</name>
<evidence type="ECO:0000256" key="2">
    <source>
        <dbReference type="SAM" id="SignalP"/>
    </source>
</evidence>
<gene>
    <name evidence="3" type="ORF">L486_06987</name>
</gene>
<reference evidence="3 4" key="1">
    <citation type="submission" date="2013-07" db="EMBL/GenBank/DDBJ databases">
        <title>The Genome Sequence of Kwoniella mangroviensis CBS10435.</title>
        <authorList>
            <consortium name="The Broad Institute Genome Sequencing Platform"/>
            <person name="Cuomo C."/>
            <person name="Litvintseva A."/>
            <person name="Chen Y."/>
            <person name="Heitman J."/>
            <person name="Sun S."/>
            <person name="Springer D."/>
            <person name="Dromer F."/>
            <person name="Young S.K."/>
            <person name="Zeng Q."/>
            <person name="Gargeya S."/>
            <person name="Fitzgerald M."/>
            <person name="Abouelleil A."/>
            <person name="Alvarado L."/>
            <person name="Berlin A.M."/>
            <person name="Chapman S.B."/>
            <person name="Dewar J."/>
            <person name="Goldberg J."/>
            <person name="Griggs A."/>
            <person name="Gujja S."/>
            <person name="Hansen M."/>
            <person name="Howarth C."/>
            <person name="Imamovic A."/>
            <person name="Larimer J."/>
            <person name="McCowan C."/>
            <person name="Murphy C."/>
            <person name="Pearson M."/>
            <person name="Priest M."/>
            <person name="Roberts A."/>
            <person name="Saif S."/>
            <person name="Shea T."/>
            <person name="Sykes S."/>
            <person name="Wortman J."/>
            <person name="Nusbaum C."/>
            <person name="Birren B."/>
        </authorList>
    </citation>
    <scope>NUCLEOTIDE SEQUENCE [LARGE SCALE GENOMIC DNA]</scope>
    <source>
        <strain evidence="3 4">CBS 10435</strain>
    </source>
</reference>
<dbReference type="AlphaFoldDB" id="A0A1B9IJ53"/>
<protein>
    <submittedName>
        <fullName evidence="3">Uncharacterized protein</fullName>
    </submittedName>
</protein>
<accession>A0A1B9IJ53</accession>
<keyword evidence="4" id="KW-1185">Reference proteome</keyword>